<keyword evidence="8" id="KW-0238">DNA-binding</keyword>
<dbReference type="PANTHER" id="PTHR42963:SF1">
    <property type="entry name" value="DUF4476 DOMAIN-CONTAINING PROTEIN"/>
    <property type="match status" value="1"/>
</dbReference>
<dbReference type="GO" id="GO:0005737">
    <property type="term" value="C:cytoplasm"/>
    <property type="evidence" value="ECO:0007669"/>
    <property type="project" value="TreeGrafter"/>
</dbReference>
<reference evidence="13 14" key="1">
    <citation type="submission" date="2018-12" db="EMBL/GenBank/DDBJ databases">
        <authorList>
            <consortium name="Pathogen Informatics"/>
        </authorList>
    </citation>
    <scope>NUCLEOTIDE SEQUENCE [LARGE SCALE GENOMIC DNA]</scope>
    <source>
        <strain evidence="13 14">NCTC9997</strain>
    </source>
</reference>
<evidence type="ECO:0000256" key="1">
    <source>
        <dbReference type="ARBA" id="ARBA00022490"/>
    </source>
</evidence>
<feature type="coiled-coil region" evidence="10">
    <location>
        <begin position="343"/>
        <end position="412"/>
    </location>
</feature>
<dbReference type="SUPFAM" id="SSF52540">
    <property type="entry name" value="P-loop containing nucleoside triphosphate hydrolases"/>
    <property type="match status" value="1"/>
</dbReference>
<dbReference type="InterPro" id="IPR007406">
    <property type="entry name" value="MukB_N_dom"/>
</dbReference>
<keyword evidence="6 10" id="KW-0175">Coiled coil</keyword>
<evidence type="ECO:0000259" key="12">
    <source>
        <dbReference type="Pfam" id="PF16330"/>
    </source>
</evidence>
<keyword evidence="4" id="KW-0159">Chromosome partition</keyword>
<evidence type="ECO:0000259" key="11">
    <source>
        <dbReference type="Pfam" id="PF04310"/>
    </source>
</evidence>
<keyword evidence="2 13" id="KW-0132">Cell division</keyword>
<feature type="domain" description="MukB hinge" evidence="12">
    <location>
        <begin position="645"/>
        <end position="810"/>
    </location>
</feature>
<dbReference type="Pfam" id="PF16330">
    <property type="entry name" value="MukB_hinge"/>
    <property type="match status" value="1"/>
</dbReference>
<keyword evidence="3" id="KW-0547">Nucleotide-binding</keyword>
<keyword evidence="5" id="KW-0067">ATP-binding</keyword>
<keyword evidence="1" id="KW-0963">Cytoplasm</keyword>
<keyword evidence="7" id="KW-0226">DNA condensation</keyword>
<dbReference type="FunFam" id="3.40.1140.10:FF:000002">
    <property type="entry name" value="Chromosome partition protein MukB"/>
    <property type="match status" value="1"/>
</dbReference>
<dbReference type="InterPro" id="IPR032520">
    <property type="entry name" value="MukB_hinge"/>
</dbReference>
<dbReference type="Pfam" id="PF04310">
    <property type="entry name" value="MukB"/>
    <property type="match status" value="1"/>
</dbReference>
<dbReference type="Gene3D" id="3.30.70.3500">
    <property type="entry name" value="MukB, hinge domain"/>
    <property type="match status" value="1"/>
</dbReference>
<gene>
    <name evidence="13" type="primary">mukB_3</name>
    <name evidence="13" type="ORF">NCTC9997_04255</name>
</gene>
<accession>A0A7Z9CTH7</accession>
<keyword evidence="14" id="KW-1185">Reference proteome</keyword>
<dbReference type="InterPro" id="IPR027417">
    <property type="entry name" value="P-loop_NTPase"/>
</dbReference>
<dbReference type="GO" id="GO:0030261">
    <property type="term" value="P:chromosome condensation"/>
    <property type="evidence" value="ECO:0007669"/>
    <property type="project" value="UniProtKB-KW"/>
</dbReference>
<evidence type="ECO:0000256" key="6">
    <source>
        <dbReference type="ARBA" id="ARBA00023054"/>
    </source>
</evidence>
<evidence type="ECO:0000313" key="14">
    <source>
        <dbReference type="Proteomes" id="UP000267630"/>
    </source>
</evidence>
<evidence type="ECO:0000256" key="2">
    <source>
        <dbReference type="ARBA" id="ARBA00022618"/>
    </source>
</evidence>
<dbReference type="Gene3D" id="1.20.5.420">
    <property type="entry name" value="Immunoglobulin FC, subunit C"/>
    <property type="match status" value="1"/>
</dbReference>
<evidence type="ECO:0000256" key="10">
    <source>
        <dbReference type="SAM" id="Coils"/>
    </source>
</evidence>
<name>A0A7Z9CTH7_RAOTE</name>
<dbReference type="GO" id="GO:0009295">
    <property type="term" value="C:nucleoid"/>
    <property type="evidence" value="ECO:0007669"/>
    <property type="project" value="InterPro"/>
</dbReference>
<evidence type="ECO:0000256" key="5">
    <source>
        <dbReference type="ARBA" id="ARBA00022840"/>
    </source>
</evidence>
<evidence type="ECO:0000256" key="3">
    <source>
        <dbReference type="ARBA" id="ARBA00022741"/>
    </source>
</evidence>
<dbReference type="Proteomes" id="UP000267630">
    <property type="component" value="Chromosome 3"/>
</dbReference>
<evidence type="ECO:0000256" key="7">
    <source>
        <dbReference type="ARBA" id="ARBA00023067"/>
    </source>
</evidence>
<dbReference type="InterPro" id="IPR042501">
    <property type="entry name" value="MukB_hinge_sf"/>
</dbReference>
<dbReference type="Gene3D" id="1.20.58.850">
    <property type="match status" value="1"/>
</dbReference>
<keyword evidence="9" id="KW-0131">Cell cycle</keyword>
<dbReference type="AlphaFoldDB" id="A0A7Z9CTH7"/>
<evidence type="ECO:0000256" key="9">
    <source>
        <dbReference type="ARBA" id="ARBA00023306"/>
    </source>
</evidence>
<evidence type="ECO:0000256" key="4">
    <source>
        <dbReference type="ARBA" id="ARBA00022829"/>
    </source>
</evidence>
<dbReference type="GO" id="GO:0005524">
    <property type="term" value="F:ATP binding"/>
    <property type="evidence" value="ECO:0007669"/>
    <property type="project" value="UniProtKB-KW"/>
</dbReference>
<dbReference type="NCBIfam" id="NF003422">
    <property type="entry name" value="PRK04863.1"/>
    <property type="match status" value="1"/>
</dbReference>
<dbReference type="GO" id="GO:0007059">
    <property type="term" value="P:chromosome segregation"/>
    <property type="evidence" value="ECO:0007669"/>
    <property type="project" value="UniProtKB-KW"/>
</dbReference>
<dbReference type="FunFam" id="3.30.70.3500:FF:000001">
    <property type="entry name" value="Chromosome partition protein MukB"/>
    <property type="match status" value="1"/>
</dbReference>
<sequence length="840" mass="95730">MIERGKFRSLTLVNWNGFFARTFDLDELVTTLSGGNGAGKSTTMAAFVTALIPDLTLLHFRNTTEAGATSGSRDKGLHGKLRAGVCYSVLDVINSHHQRVVVGVRLQQIAGRDRKVDIKPFAIQGLPDAIQPTQLLTETLNERQARVLSLNELKDKLEEIEGVQFKQFNSITDYHSLMFDLGVVARRLRSASDRSKYYRLIEASLYGGISNTITRSLRDYLLPENSGVRKAFQDMEAALRENRMTLEAIRVTQSDRDLFKHLISEATNYVAADYMRHANERRVHLDKALEYRRDLFTSRAQLAAEQYKHVDMARELQEHNGAEGDLEADYQAASDHLNLVQTALRQQEKIERYEADLDELQIRLEEQNEVVAEATDLQEENEARAEAAELEVDELKSQLADYQQALDVQQTRAIQYNQALQALDRAKALCHLPDLTAESAGEWLETFQAKEQEATEKMLSLEQKMSVAQTAHGQFEQAFQLVVAINGPLARNEAWNVARELLRDGVNQRHHAEQAAGLRSRLTELEQRLREQQEAERQLNEFCKRQGKRYDIDRLETLHEELEARIASLSDGVSSASEQRMTLRQELEQLQSRTQTLLRRAPIWLAAQNSLSQLCEQSGQQFESSQDVTEYLQQLLEREREAIVERDEVGARKRAIDEEIERLSQPGGSEDPRLNALAERFGGVLLSEIYDDVSLEDAPYFSALYGPSRHAIVVPDLSQLTGQLEGLEDCPEDLYLIEGDPQSFDDSVFSVDELEKAVVVKVADRQWRYSRFPTLPLFGRAARESRIESLHAEREDLSERFATLSFDVQKTQRQHQAFSRLSAATWRWPLKTIRKKRSVS</sequence>
<dbReference type="Gene3D" id="3.40.1140.10">
    <property type="match status" value="1"/>
</dbReference>
<protein>
    <submittedName>
        <fullName evidence="13">Cell division protein MukB</fullName>
    </submittedName>
</protein>
<feature type="coiled-coil region" evidence="10">
    <location>
        <begin position="515"/>
        <end position="600"/>
    </location>
</feature>
<evidence type="ECO:0000313" key="13">
    <source>
        <dbReference type="EMBL" id="VED52339.1"/>
    </source>
</evidence>
<proteinExistence type="predicted"/>
<dbReference type="GO" id="GO:0003677">
    <property type="term" value="F:DNA binding"/>
    <property type="evidence" value="ECO:0007669"/>
    <property type="project" value="UniProtKB-KW"/>
</dbReference>
<dbReference type="EMBL" id="LR134253">
    <property type="protein sequence ID" value="VED52339.1"/>
    <property type="molecule type" value="Genomic_DNA"/>
</dbReference>
<dbReference type="GO" id="GO:0051301">
    <property type="term" value="P:cell division"/>
    <property type="evidence" value="ECO:0007669"/>
    <property type="project" value="UniProtKB-KW"/>
</dbReference>
<dbReference type="PANTHER" id="PTHR42963">
    <property type="entry name" value="CHROMOSOME PARTITION PROTEIN MUKB"/>
    <property type="match status" value="1"/>
</dbReference>
<dbReference type="InterPro" id="IPR050308">
    <property type="entry name" value="MukB/SMC"/>
</dbReference>
<evidence type="ECO:0000256" key="8">
    <source>
        <dbReference type="ARBA" id="ARBA00023125"/>
    </source>
</evidence>
<feature type="domain" description="MukB N-terminal" evidence="11">
    <location>
        <begin position="2"/>
        <end position="227"/>
    </location>
</feature>
<organism evidence="13 14">
    <name type="scientific">Raoultella terrigena</name>
    <name type="common">Klebsiella terrigena</name>
    <dbReference type="NCBI Taxonomy" id="577"/>
    <lineage>
        <taxon>Bacteria</taxon>
        <taxon>Pseudomonadati</taxon>
        <taxon>Pseudomonadota</taxon>
        <taxon>Gammaproteobacteria</taxon>
        <taxon>Enterobacterales</taxon>
        <taxon>Enterobacteriaceae</taxon>
        <taxon>Klebsiella/Raoultella group</taxon>
        <taxon>Raoultella</taxon>
    </lineage>
</organism>